<proteinExistence type="predicted"/>
<dbReference type="PANTHER" id="PTHR34585:SF22">
    <property type="entry name" value="HELIX-TURN-HELIX DOMAIN-CONTAINING PROTEIN"/>
    <property type="match status" value="1"/>
</dbReference>
<dbReference type="EMBL" id="FOIU01000001">
    <property type="protein sequence ID" value="SEW25987.1"/>
    <property type="molecule type" value="Genomic_DNA"/>
</dbReference>
<dbReference type="AlphaFoldDB" id="A0A1I0QGL6"/>
<evidence type="ECO:0000313" key="2">
    <source>
        <dbReference type="Proteomes" id="UP000199469"/>
    </source>
</evidence>
<sequence>MEQITKDDLRQFRMLLLNDFEEILKKLSARSGNKPDEKPQEWLRSKSIRNILNISPASLVNLRISGKVRFRKLMGSYYYNRFDLEKLFEDDTNY</sequence>
<reference evidence="2" key="1">
    <citation type="submission" date="2016-10" db="EMBL/GenBank/DDBJ databases">
        <authorList>
            <person name="Varghese N."/>
            <person name="Submissions S."/>
        </authorList>
    </citation>
    <scope>NUCLEOTIDE SEQUENCE [LARGE SCALE GENOMIC DNA]</scope>
    <source>
        <strain evidence="2">DSM 17724</strain>
    </source>
</reference>
<dbReference type="OrthoDB" id="1524679at2"/>
<protein>
    <recommendedName>
        <fullName evidence="3">Helix-turn-helix domain-containing protein</fullName>
    </recommendedName>
</protein>
<evidence type="ECO:0008006" key="3">
    <source>
        <dbReference type="Google" id="ProtNLM"/>
    </source>
</evidence>
<gene>
    <name evidence="1" type="ORF">SAMN05421841_1886</name>
</gene>
<organism evidence="1 2">
    <name type="scientific">Chryseobacterium wanjuense</name>
    <dbReference type="NCBI Taxonomy" id="356305"/>
    <lineage>
        <taxon>Bacteria</taxon>
        <taxon>Pseudomonadati</taxon>
        <taxon>Bacteroidota</taxon>
        <taxon>Flavobacteriia</taxon>
        <taxon>Flavobacteriales</taxon>
        <taxon>Weeksellaceae</taxon>
        <taxon>Chryseobacterium group</taxon>
        <taxon>Chryseobacterium</taxon>
    </lineage>
</organism>
<name>A0A1I0QGL6_9FLAO</name>
<evidence type="ECO:0000313" key="1">
    <source>
        <dbReference type="EMBL" id="SEW25987.1"/>
    </source>
</evidence>
<dbReference type="PANTHER" id="PTHR34585">
    <property type="match status" value="1"/>
</dbReference>
<keyword evidence="2" id="KW-1185">Reference proteome</keyword>
<accession>A0A1I0QGL6</accession>
<dbReference type="Proteomes" id="UP000199469">
    <property type="component" value="Unassembled WGS sequence"/>
</dbReference>
<dbReference type="STRING" id="356305.SAMN05421841_1886"/>